<feature type="compositionally biased region" description="Acidic residues" evidence="2">
    <location>
        <begin position="879"/>
        <end position="912"/>
    </location>
</feature>
<evidence type="ECO:0000256" key="2">
    <source>
        <dbReference type="SAM" id="MobiDB-lite"/>
    </source>
</evidence>
<evidence type="ECO:0000259" key="3">
    <source>
        <dbReference type="Pfam" id="PF22936"/>
    </source>
</evidence>
<accession>A0A6L2NRU5</accession>
<feature type="domain" description="Retrovirus-related Pol polyprotein from transposon TNT 1-94-like beta-barrel" evidence="3">
    <location>
        <begin position="285"/>
        <end position="357"/>
    </location>
</feature>
<feature type="compositionally biased region" description="Basic and acidic residues" evidence="2">
    <location>
        <begin position="818"/>
        <end position="844"/>
    </location>
</feature>
<protein>
    <submittedName>
        <fullName evidence="4">Integrase, catalytic region, zinc finger, CCHC-type, peptidase aspartic, catalytic</fullName>
    </submittedName>
</protein>
<evidence type="ECO:0000313" key="4">
    <source>
        <dbReference type="EMBL" id="GEU89101.1"/>
    </source>
</evidence>
<reference evidence="4" key="1">
    <citation type="journal article" date="2019" name="Sci. Rep.">
        <title>Draft genome of Tanacetum cinerariifolium, the natural source of mosquito coil.</title>
        <authorList>
            <person name="Yamashiro T."/>
            <person name="Shiraishi A."/>
            <person name="Satake H."/>
            <person name="Nakayama K."/>
        </authorList>
    </citation>
    <scope>NUCLEOTIDE SEQUENCE</scope>
</reference>
<feature type="compositionally biased region" description="Acidic residues" evidence="2">
    <location>
        <begin position="845"/>
        <end position="864"/>
    </location>
</feature>
<comment type="caution">
    <text evidence="4">The sequence shown here is derived from an EMBL/GenBank/DDBJ whole genome shotgun (WGS) entry which is preliminary data.</text>
</comment>
<evidence type="ECO:0000256" key="1">
    <source>
        <dbReference type="SAM" id="Coils"/>
    </source>
</evidence>
<name>A0A6L2NRU5_TANCI</name>
<gene>
    <name evidence="4" type="ORF">Tci_061079</name>
</gene>
<sequence length="1351" mass="155627">MILESVEHGPLIWPTVEENDVMRTKKYVELSAAEKVQADCDMKATNIIIQGLSAKIFSLVNHHRVAKDLWERVQLLMQGTSLTKQERECSPLPIISSELLIIQETNPLFKTAGLQCNKFREDNGKIIMVLRIRAMLLVQEEIIQVDRKQLLNATTSKVKNIWLGNALSLSDQGMQHDEDLDTYDSHSDDLSNAQAVLMDNIYNYASGVISEATVQDTNLQEKANKEQNNESTTVELERYKERVKNFEQRLNIDLSSHEKMIDSQMDDMIKQKLALKEKVVQIVLWYLDSGCSKHMTGNRSQLMNFVSKFLGTVRFRNEQITRILGYGNYHLGNVINSRVYYVDGLGHNLFSVGQFCDADLEAAFRKNTCFIRNLEESKTKSWLWHRRLSHLNFVQEAAAPRAKDHPITNVISDPSRSVSTRKKLETDAMWCYFDAFLTLVEPMNFKQAMTKPSWINAMQEEIHEFKRLEVLELVPCPDNEQVENGIVELYFVRTEYQLADIFTKALPRERFNFLIDKLVILDAIALTPCYHAFLITVDVPKVYMHQFWNYVYKHDTFYRFKLDKKKRFKFTLEVFRDIFQISPRVPGRDFDAFPSKEDTCRSQENSVILERSIHSMRLLSIRCINPGELLLLLSIEVYLERLAVLTSFVSPELKSFRIYGAILPECLTSPAMKESKAYKTYLGYATGAVPPKIARKFKNASPSKKDNNLVPVDKELVTKGKRVKRSVKKSLTKPATGIVIREPPVETKSKIKEKVDVTRGKGIELLSEVAFTEEAQMKEVRKKSLMDFHKTHPSDSGTVAKKPPRVDKITPIVTSEGTGDKPEVLDVKKDDLTKSESESWRNDEDGSNDDNDLENEGNDEENKSDDDKSPSDSEKGSDSEQDTDGSESESESDQQEYDEEVKDDDDDDDNDKSEENLKITQEQVVEDAHVTITTVAKETEVPDASVSHSSDLASKFLKFLDIHPNDAEIVSPLDVHVYHKTTPTPPPTIKTPNIPSSIPNFVLVFRFNDRVIALEQDVAKLKKDPLHTQVTTLVGDYLDIRMGGTREEFMNFLLASLTDRITEQMIEESLNQVNLAKVSSQPQSSYEAGATLAEFKLPKGTRSNYAELEYDFEECYKALSEKLDWENPKGVTHVSIMRKHGYGYLEEIVVRRADNVLYRFKEGDFLQLRINDIEDMLLLVVQNRLTNILRDDVANIAIELRMFTRSLVIQKRVEDIQLGVESYQKQINVTKPDTTRLDLRKRHPYTSYKDPQGFIYVDDYKRNRLMRFDELYKFSDGTLTRILSLLEDITKNIDMEYIPKRRWSTLEKKRAHFMIKNINKLLKERRIMRSLEKFVGGRLYKNNLRLLQRTI</sequence>
<feature type="region of interest" description="Disordered" evidence="2">
    <location>
        <begin position="788"/>
        <end position="923"/>
    </location>
</feature>
<dbReference type="EMBL" id="BKCJ010009887">
    <property type="protein sequence ID" value="GEU89101.1"/>
    <property type="molecule type" value="Genomic_DNA"/>
</dbReference>
<proteinExistence type="predicted"/>
<feature type="compositionally biased region" description="Basic and acidic residues" evidence="2">
    <location>
        <begin position="865"/>
        <end position="878"/>
    </location>
</feature>
<organism evidence="4">
    <name type="scientific">Tanacetum cinerariifolium</name>
    <name type="common">Dalmatian daisy</name>
    <name type="synonym">Chrysanthemum cinerariifolium</name>
    <dbReference type="NCBI Taxonomy" id="118510"/>
    <lineage>
        <taxon>Eukaryota</taxon>
        <taxon>Viridiplantae</taxon>
        <taxon>Streptophyta</taxon>
        <taxon>Embryophyta</taxon>
        <taxon>Tracheophyta</taxon>
        <taxon>Spermatophyta</taxon>
        <taxon>Magnoliopsida</taxon>
        <taxon>eudicotyledons</taxon>
        <taxon>Gunneridae</taxon>
        <taxon>Pentapetalae</taxon>
        <taxon>asterids</taxon>
        <taxon>campanulids</taxon>
        <taxon>Asterales</taxon>
        <taxon>Asteraceae</taxon>
        <taxon>Asteroideae</taxon>
        <taxon>Anthemideae</taxon>
        <taxon>Anthemidinae</taxon>
        <taxon>Tanacetum</taxon>
    </lineage>
</organism>
<keyword evidence="1" id="KW-0175">Coiled coil</keyword>
<dbReference type="Pfam" id="PF22936">
    <property type="entry name" value="Pol_BBD"/>
    <property type="match status" value="1"/>
</dbReference>
<dbReference type="InterPro" id="IPR054722">
    <property type="entry name" value="PolX-like_BBD"/>
</dbReference>
<feature type="coiled-coil region" evidence="1">
    <location>
        <begin position="222"/>
        <end position="249"/>
    </location>
</feature>